<accession>A0AB33K6W4</accession>
<dbReference type="EMBL" id="AP035881">
    <property type="protein sequence ID" value="BFP48217.1"/>
    <property type="molecule type" value="Genomic_DNA"/>
</dbReference>
<dbReference type="InterPro" id="IPR045794">
    <property type="entry name" value="Trypco1"/>
</dbReference>
<reference evidence="2" key="1">
    <citation type="submission" date="2024-07" db="EMBL/GenBank/DDBJ databases">
        <title>Complete genome sequences of cellulolytic bacteria, Kitasatospora sp. CMC57 and Streptomyces sp. CMC78, isolated from Japanese agricultural soil.</title>
        <authorList>
            <person name="Hashimoto T."/>
            <person name="Ito M."/>
            <person name="Iwamoto M."/>
            <person name="Fukahori D."/>
            <person name="Shoda T."/>
            <person name="Sakoda M."/>
            <person name="Morohoshi T."/>
            <person name="Mitsuboshi M."/>
            <person name="Nishizawa T."/>
        </authorList>
    </citation>
    <scope>NUCLEOTIDE SEQUENCE</scope>
    <source>
        <strain evidence="2">CMC57</strain>
    </source>
</reference>
<dbReference type="AlphaFoldDB" id="A0AB33K6W4"/>
<feature type="domain" description="Trypsin-co-occurring" evidence="1">
    <location>
        <begin position="13"/>
        <end position="114"/>
    </location>
</feature>
<name>A0AB33K6W4_9ACTN</name>
<dbReference type="NCBIfam" id="NF041216">
    <property type="entry name" value="CU044_2847_fam"/>
    <property type="match status" value="1"/>
</dbReference>
<protein>
    <recommendedName>
        <fullName evidence="1">Trypsin-co-occurring domain-containing protein</fullName>
    </recommendedName>
</protein>
<gene>
    <name evidence="2" type="ORF">KCMC57_45850</name>
</gene>
<evidence type="ECO:0000313" key="2">
    <source>
        <dbReference type="EMBL" id="BFP48217.1"/>
    </source>
</evidence>
<organism evidence="2">
    <name type="scientific">Kitasatospora sp. CMC57</name>
    <dbReference type="NCBI Taxonomy" id="3231513"/>
    <lineage>
        <taxon>Bacteria</taxon>
        <taxon>Bacillati</taxon>
        <taxon>Actinomycetota</taxon>
        <taxon>Actinomycetes</taxon>
        <taxon>Kitasatosporales</taxon>
        <taxon>Streptomycetaceae</taxon>
        <taxon>Kitasatospora</taxon>
    </lineage>
</organism>
<dbReference type="Pfam" id="PF19493">
    <property type="entry name" value="Trypco1"/>
    <property type="match status" value="1"/>
</dbReference>
<proteinExistence type="predicted"/>
<evidence type="ECO:0000259" key="1">
    <source>
        <dbReference type="Pfam" id="PF19493"/>
    </source>
</evidence>
<sequence length="119" mass="12327">MGEVLSEYTEFVTADGAVVRVERQQPSADPDGYGMRPVGRGAAAAGVERAGETFEQALAGVRAAAGSALAVFRDGSLKPDQVEIEFGVKLTAEAGALIARTAAEAHLTVRLSWAPGRQA</sequence>